<dbReference type="Pfam" id="PF04542">
    <property type="entry name" value="Sigma70_r2"/>
    <property type="match status" value="1"/>
</dbReference>
<evidence type="ECO:0000259" key="7">
    <source>
        <dbReference type="Pfam" id="PF20239"/>
    </source>
</evidence>
<dbReference type="OrthoDB" id="9780299at2"/>
<dbReference type="InterPro" id="IPR013249">
    <property type="entry name" value="RNA_pol_sigma70_r4_t2"/>
</dbReference>
<evidence type="ECO:0000256" key="1">
    <source>
        <dbReference type="ARBA" id="ARBA00010641"/>
    </source>
</evidence>
<dbReference type="Gene3D" id="1.10.1740.10">
    <property type="match status" value="1"/>
</dbReference>
<dbReference type="Pfam" id="PF20239">
    <property type="entry name" value="DUF6596"/>
    <property type="match status" value="1"/>
</dbReference>
<dbReference type="PANTHER" id="PTHR47756:SF2">
    <property type="entry name" value="BLL6612 PROTEIN"/>
    <property type="match status" value="1"/>
</dbReference>
<evidence type="ECO:0000313" key="8">
    <source>
        <dbReference type="EMBL" id="SFU02969.1"/>
    </source>
</evidence>
<dbReference type="Pfam" id="PF08281">
    <property type="entry name" value="Sigma70_r4_2"/>
    <property type="match status" value="1"/>
</dbReference>
<dbReference type="InterPro" id="IPR007627">
    <property type="entry name" value="RNA_pol_sigma70_r2"/>
</dbReference>
<dbReference type="Gene3D" id="1.10.10.10">
    <property type="entry name" value="Winged helix-like DNA-binding domain superfamily/Winged helix DNA-binding domain"/>
    <property type="match status" value="1"/>
</dbReference>
<keyword evidence="9" id="KW-1185">Reference proteome</keyword>
<dbReference type="EMBL" id="FPBA01000026">
    <property type="protein sequence ID" value="SFU02969.1"/>
    <property type="molecule type" value="Genomic_DNA"/>
</dbReference>
<evidence type="ECO:0000259" key="6">
    <source>
        <dbReference type="Pfam" id="PF08281"/>
    </source>
</evidence>
<keyword evidence="2" id="KW-0805">Transcription regulation</keyword>
<dbReference type="RefSeq" id="WP_093583693.1">
    <property type="nucleotide sequence ID" value="NZ_FPBA01000026.1"/>
</dbReference>
<organism evidence="8 9">
    <name type="scientific">Geodermatophilus amargosae</name>
    <dbReference type="NCBI Taxonomy" id="1296565"/>
    <lineage>
        <taxon>Bacteria</taxon>
        <taxon>Bacillati</taxon>
        <taxon>Actinomycetota</taxon>
        <taxon>Actinomycetes</taxon>
        <taxon>Geodermatophilales</taxon>
        <taxon>Geodermatophilaceae</taxon>
        <taxon>Geodermatophilus</taxon>
    </lineage>
</organism>
<evidence type="ECO:0000259" key="5">
    <source>
        <dbReference type="Pfam" id="PF04542"/>
    </source>
</evidence>
<accession>A0A1I7CUA1</accession>
<dbReference type="SUPFAM" id="SSF88946">
    <property type="entry name" value="Sigma2 domain of RNA polymerase sigma factors"/>
    <property type="match status" value="1"/>
</dbReference>
<feature type="domain" description="RNA polymerase sigma-70 region 2" evidence="5">
    <location>
        <begin position="21"/>
        <end position="79"/>
    </location>
</feature>
<reference evidence="9" key="1">
    <citation type="submission" date="2016-10" db="EMBL/GenBank/DDBJ databases">
        <authorList>
            <person name="Varghese N."/>
            <person name="Submissions S."/>
        </authorList>
    </citation>
    <scope>NUCLEOTIDE SEQUENCE [LARGE SCALE GENOMIC DNA]</scope>
    <source>
        <strain evidence="9">DSM 46136</strain>
    </source>
</reference>
<dbReference type="InterPro" id="IPR013325">
    <property type="entry name" value="RNA_pol_sigma_r2"/>
</dbReference>
<dbReference type="SUPFAM" id="SSF88659">
    <property type="entry name" value="Sigma3 and sigma4 domains of RNA polymerase sigma factors"/>
    <property type="match status" value="1"/>
</dbReference>
<dbReference type="STRING" id="1296565.SAMN05660657_04893"/>
<dbReference type="InterPro" id="IPR036388">
    <property type="entry name" value="WH-like_DNA-bd_sf"/>
</dbReference>
<gene>
    <name evidence="8" type="ORF">SAMN05660657_04893</name>
</gene>
<keyword evidence="4" id="KW-0804">Transcription</keyword>
<dbReference type="PANTHER" id="PTHR47756">
    <property type="entry name" value="BLL6612 PROTEIN-RELATED"/>
    <property type="match status" value="1"/>
</dbReference>
<comment type="similarity">
    <text evidence="1">Belongs to the sigma-70 factor family. ECF subfamily.</text>
</comment>
<evidence type="ECO:0000256" key="3">
    <source>
        <dbReference type="ARBA" id="ARBA00023082"/>
    </source>
</evidence>
<proteinExistence type="inferred from homology"/>
<dbReference type="GO" id="GO:0003677">
    <property type="term" value="F:DNA binding"/>
    <property type="evidence" value="ECO:0007669"/>
    <property type="project" value="InterPro"/>
</dbReference>
<dbReference type="InterPro" id="IPR046531">
    <property type="entry name" value="DUF6596"/>
</dbReference>
<dbReference type="InterPro" id="IPR013324">
    <property type="entry name" value="RNA_pol_sigma_r3/r4-like"/>
</dbReference>
<sequence>MSARTGVDEGLWRELAPQTLGRLLRTYGSAQFDVCEDAVQDALLDAHRQWATRPPDDPQAWLTATARRRYVDRVRSDVRRRDREDRVARLDAPLAGKAARGDDALLLLQLCCHPDLPRSAQVALTLRAVAGLTTAQIANAYQLPETTIAQRITRAKRRLADDGSGFPRPEHTGERLGPVLDVLYVMLTEAHHTTSGAPARDADLAAEAIHLARLLRQASPQSTEVAGLLALMLLTEARHPARVGPLDRLVPLDEQDRTRWDRALVDEGLALLDAVVPGASPGPYLLQACIAGVHARATDTASTDWAEIQVLYALLERATGGRNPTISLNRIVAQAMNTGPEAVLASLDALAAAHPRLPRVDAVRAHLLERAGRTAEAASAYRRAIAATVNVAEQRHLRERLRRLGDG</sequence>
<evidence type="ECO:0000256" key="4">
    <source>
        <dbReference type="ARBA" id="ARBA00023163"/>
    </source>
</evidence>
<feature type="domain" description="DUF6596" evidence="7">
    <location>
        <begin position="175"/>
        <end position="274"/>
    </location>
</feature>
<protein>
    <submittedName>
        <fullName evidence="8">RNA polymerase, sigma subunit, ECF family</fullName>
    </submittedName>
</protein>
<dbReference type="AlphaFoldDB" id="A0A1I7CUA1"/>
<dbReference type="GO" id="GO:0016987">
    <property type="term" value="F:sigma factor activity"/>
    <property type="evidence" value="ECO:0007669"/>
    <property type="project" value="UniProtKB-KW"/>
</dbReference>
<evidence type="ECO:0000313" key="9">
    <source>
        <dbReference type="Proteomes" id="UP000199546"/>
    </source>
</evidence>
<feature type="domain" description="RNA polymerase sigma factor 70 region 4 type 2" evidence="6">
    <location>
        <begin position="111"/>
        <end position="159"/>
    </location>
</feature>
<name>A0A1I7CUA1_9ACTN</name>
<dbReference type="GO" id="GO:0006352">
    <property type="term" value="P:DNA-templated transcription initiation"/>
    <property type="evidence" value="ECO:0007669"/>
    <property type="project" value="InterPro"/>
</dbReference>
<evidence type="ECO:0000256" key="2">
    <source>
        <dbReference type="ARBA" id="ARBA00023015"/>
    </source>
</evidence>
<keyword evidence="3" id="KW-0731">Sigma factor</keyword>
<dbReference type="Proteomes" id="UP000199546">
    <property type="component" value="Unassembled WGS sequence"/>
</dbReference>